<keyword evidence="9" id="KW-1278">Translocase</keyword>
<feature type="transmembrane region" description="Helical" evidence="17">
    <location>
        <begin position="83"/>
        <end position="101"/>
    </location>
</feature>
<keyword evidence="8" id="KW-0999">Mitochondrion inner membrane</keyword>
<sequence length="651" mass="72956">MYLTVVMLPLLSGVAVGLFGRKLGIYGSYIISILGIIITSILGYVCFYEVVLKNSSVSLKLFSWMDVDYLSLSWGFLFDELTVSLWIVVLTVSLAVQLYSVSYMKEDPHTIRFFSYLSLFTFFMLLLVSGDNYLVLFVGWEGVGILSFLLISFWYTWVQAVKSALSAVLYNRVGDLFFLLGLVILLYSTGSLDFSVVFSLAPYLNKTILLVLGLCFVLAAAGKSAQLGLHIWLPQAMEGPTPVSALIHAATMVTAGVYLMIRSSPLLEFNTVVLFVISWLGALTALISSLIGLFQNDLKRIIAYSTCSQLGMMFVAIGLSQYQLALFHLINHAFFKALLFLSAGVVIHGFHDEQDIRKMGGLLVGMPLTYTFILIGSLSLIAIPFLTGYYSKEVIMERTLSNVFSFGYLLYCILNIVALLTSLYSFKLIYYTFISIPSGSLNNYKDVHDVPWKMIFPLFLLCVLSVVWGFLSKDLFIGIGSSALGMSIFSSREASLDVEYSVFIVYKLLPLILSILGVIICFILFHNYGYKFYNIKLKCFAWNVYSFFNQRCWLNLIYYNNLLTPILKFGNMTSRDLDKGVLEQVGPTGLYKGLTSLATVLSKMDSGILRHYTIVISLGFLGVFFLGYMCIYLNYKLLMVILGSIVLILVY</sequence>
<dbReference type="GO" id="GO:0042773">
    <property type="term" value="P:ATP synthesis coupled electron transport"/>
    <property type="evidence" value="ECO:0007669"/>
    <property type="project" value="InterPro"/>
</dbReference>
<name>A0A8A6W451_9ASCO</name>
<dbReference type="PRINTS" id="PR01435">
    <property type="entry name" value="NPOXDRDTASE5"/>
</dbReference>
<keyword evidence="5 17" id="KW-0813">Transport</keyword>
<dbReference type="GO" id="GO:0005743">
    <property type="term" value="C:mitochondrial inner membrane"/>
    <property type="evidence" value="ECO:0007669"/>
    <property type="project" value="UniProtKB-SubCell"/>
</dbReference>
<feature type="domain" description="NADH-Ubiquinone oxidoreductase (complex I) chain 5 N-terminal" evidence="19">
    <location>
        <begin position="64"/>
        <end position="114"/>
    </location>
</feature>
<keyword evidence="15 17" id="KW-0472">Membrane</keyword>
<feature type="transmembrane region" description="Helical" evidence="17">
    <location>
        <begin position="169"/>
        <end position="188"/>
    </location>
</feature>
<evidence type="ECO:0000256" key="7">
    <source>
        <dbReference type="ARBA" id="ARBA00022692"/>
    </source>
</evidence>
<evidence type="ECO:0000256" key="3">
    <source>
        <dbReference type="ARBA" id="ARBA00012944"/>
    </source>
</evidence>
<keyword evidence="10" id="KW-0249">Electron transport</keyword>
<dbReference type="InterPro" id="IPR003945">
    <property type="entry name" value="NU5C-like"/>
</dbReference>
<reference evidence="21" key="1">
    <citation type="journal article" date="2021" name="Commun. Biol.">
        <title>Genomic insights into the host specific adaptation of the Pneumocystis genus.</title>
        <authorList>
            <person name="Cisse O.H."/>
            <person name="Ma L."/>
            <person name="Dekker J.P."/>
            <person name="Khil P.P."/>
            <person name="Youn J.-H."/>
            <person name="Brenchley J.M."/>
            <person name="Blair R."/>
            <person name="Pahar B."/>
            <person name="Chabe M."/>
            <person name="Van Rompay K.K.A."/>
            <person name="Keesler R."/>
            <person name="Sukura A."/>
            <person name="Hirsch V."/>
            <person name="Kutty G."/>
            <person name="Liu Y."/>
            <person name="Peng L."/>
            <person name="Chen J."/>
            <person name="Song J."/>
            <person name="Weissenbacher-Lang C."/>
            <person name="Xu J."/>
            <person name="Upham N.S."/>
            <person name="Stajich J.E."/>
            <person name="Cuomo C.A."/>
            <person name="Cushion M.T."/>
            <person name="Kovacs J.A."/>
        </authorList>
    </citation>
    <scope>NUCLEOTIDE SEQUENCE</scope>
    <source>
        <strain evidence="21">CK2</strain>
    </source>
</reference>
<dbReference type="NCBIfam" id="TIGR01974">
    <property type="entry name" value="NDH_I_L"/>
    <property type="match status" value="1"/>
</dbReference>
<geneLocation type="mitochondrion" evidence="21"/>
<dbReference type="PANTHER" id="PTHR42829">
    <property type="entry name" value="NADH-UBIQUINONE OXIDOREDUCTASE CHAIN 5"/>
    <property type="match status" value="1"/>
</dbReference>
<organism evidence="21">
    <name type="scientific">Pneumocystis canis</name>
    <dbReference type="NCBI Taxonomy" id="2698477"/>
    <lineage>
        <taxon>Eukaryota</taxon>
        <taxon>Fungi</taxon>
        <taxon>Dikarya</taxon>
        <taxon>Ascomycota</taxon>
        <taxon>Taphrinomycotina</taxon>
        <taxon>Pneumocystomycetes</taxon>
        <taxon>Pneumocystaceae</taxon>
        <taxon>Pneumocystis</taxon>
    </lineage>
</organism>
<evidence type="ECO:0000259" key="19">
    <source>
        <dbReference type="Pfam" id="PF00662"/>
    </source>
</evidence>
<evidence type="ECO:0000256" key="14">
    <source>
        <dbReference type="ARBA" id="ARBA00023128"/>
    </source>
</evidence>
<evidence type="ECO:0000256" key="4">
    <source>
        <dbReference type="ARBA" id="ARBA00021096"/>
    </source>
</evidence>
<dbReference type="EC" id="7.1.1.2" evidence="3 17"/>
<feature type="transmembrane region" description="Helical" evidence="17">
    <location>
        <begin position="633"/>
        <end position="650"/>
    </location>
</feature>
<dbReference type="GO" id="GO:0015990">
    <property type="term" value="P:electron transport coupled proton transport"/>
    <property type="evidence" value="ECO:0007669"/>
    <property type="project" value="TreeGrafter"/>
</dbReference>
<evidence type="ECO:0000256" key="12">
    <source>
        <dbReference type="ARBA" id="ARBA00023027"/>
    </source>
</evidence>
<evidence type="ECO:0000256" key="17">
    <source>
        <dbReference type="RuleBase" id="RU003404"/>
    </source>
</evidence>
<comment type="function">
    <text evidence="17">Core subunit of the mitochondrial membrane respiratory chain NADH dehydrogenase (Complex I) which catalyzes electron transfer from NADH through the respiratory chain, using ubiquinone as an electron acceptor. Essential for the catalytic activity and assembly of complex I.</text>
</comment>
<evidence type="ECO:0000256" key="5">
    <source>
        <dbReference type="ARBA" id="ARBA00022448"/>
    </source>
</evidence>
<dbReference type="InterPro" id="IPR001750">
    <property type="entry name" value="ND/Mrp_TM"/>
</dbReference>
<feature type="transmembrane region" description="Helical" evidence="17">
    <location>
        <begin position="362"/>
        <end position="386"/>
    </location>
</feature>
<feature type="transmembrane region" description="Helical" evidence="17">
    <location>
        <begin position="454"/>
        <end position="471"/>
    </location>
</feature>
<feature type="transmembrane region" description="Helical" evidence="17">
    <location>
        <begin position="113"/>
        <end position="130"/>
    </location>
</feature>
<dbReference type="GO" id="GO:0003954">
    <property type="term" value="F:NADH dehydrogenase activity"/>
    <property type="evidence" value="ECO:0007669"/>
    <property type="project" value="TreeGrafter"/>
</dbReference>
<dbReference type="AlphaFoldDB" id="A0A8A6W451"/>
<evidence type="ECO:0000256" key="8">
    <source>
        <dbReference type="ARBA" id="ARBA00022792"/>
    </source>
</evidence>
<dbReference type="EMBL" id="MT726216">
    <property type="protein sequence ID" value="QTK22351.1"/>
    <property type="molecule type" value="Genomic_DNA"/>
</dbReference>
<comment type="subcellular location">
    <subcellularLocation>
        <location evidence="2">Mitochondrion inner membrane</location>
        <topology evidence="2">Multi-pass membrane protein</topology>
    </subcellularLocation>
</comment>
<feature type="transmembrane region" description="Helical" evidence="17">
    <location>
        <begin position="609"/>
        <end position="627"/>
    </location>
</feature>
<dbReference type="NCBIfam" id="NF005141">
    <property type="entry name" value="PRK06590.1"/>
    <property type="match status" value="1"/>
</dbReference>
<feature type="transmembrane region" description="Helical" evidence="17">
    <location>
        <begin position="245"/>
        <end position="261"/>
    </location>
</feature>
<feature type="transmembrane region" description="Helical" evidence="17">
    <location>
        <begin position="325"/>
        <end position="350"/>
    </location>
</feature>
<accession>A0A8A6W451</accession>
<dbReference type="PRINTS" id="PR01434">
    <property type="entry name" value="NADHDHGNASE5"/>
</dbReference>
<evidence type="ECO:0000256" key="15">
    <source>
        <dbReference type="ARBA" id="ARBA00023136"/>
    </source>
</evidence>
<keyword evidence="6" id="KW-0679">Respiratory chain</keyword>
<evidence type="ECO:0000313" key="21">
    <source>
        <dbReference type="EMBL" id="QTK22351.1"/>
    </source>
</evidence>
<gene>
    <name evidence="21" type="primary">nad5</name>
</gene>
<dbReference type="Pfam" id="PF00662">
    <property type="entry name" value="Proton_antipo_N"/>
    <property type="match status" value="1"/>
</dbReference>
<dbReference type="Pfam" id="PF06455">
    <property type="entry name" value="NADH5_C"/>
    <property type="match status" value="1"/>
</dbReference>
<feature type="transmembrane region" description="Helical" evidence="17">
    <location>
        <begin position="25"/>
        <end position="47"/>
    </location>
</feature>
<comment type="function">
    <text evidence="1">Core subunit of the mitochondrial membrane respiratory chain NADH dehydrogenase (Complex I) that is believed to belong to the minimal assembly required for catalysis. Complex I functions in the transfer of electrons from NADH to the respiratory chain. The immediate electron acceptor for the enzyme is believed to be ubiquinone.</text>
</comment>
<evidence type="ECO:0000256" key="13">
    <source>
        <dbReference type="ARBA" id="ARBA00023075"/>
    </source>
</evidence>
<feature type="transmembrane region" description="Helical" evidence="17">
    <location>
        <begin position="301"/>
        <end position="319"/>
    </location>
</feature>
<feature type="transmembrane region" description="Helical" evidence="17">
    <location>
        <begin position="208"/>
        <end position="233"/>
    </location>
</feature>
<keyword evidence="13 17" id="KW-0830">Ubiquinone</keyword>
<feature type="transmembrane region" description="Helical" evidence="17">
    <location>
        <begin position="136"/>
        <end position="157"/>
    </location>
</feature>
<evidence type="ECO:0000256" key="10">
    <source>
        <dbReference type="ARBA" id="ARBA00022982"/>
    </source>
</evidence>
<proteinExistence type="inferred from homology"/>
<feature type="transmembrane region" description="Helical" evidence="17">
    <location>
        <begin position="273"/>
        <end position="294"/>
    </location>
</feature>
<evidence type="ECO:0000256" key="11">
    <source>
        <dbReference type="ARBA" id="ARBA00022989"/>
    </source>
</evidence>
<dbReference type="InterPro" id="IPR010934">
    <property type="entry name" value="NADH_DH_su5_C"/>
</dbReference>
<dbReference type="InterPro" id="IPR018393">
    <property type="entry name" value="NADHpl_OxRdtase_5_subgr"/>
</dbReference>
<dbReference type="GO" id="GO:0008137">
    <property type="term" value="F:NADH dehydrogenase (ubiquinone) activity"/>
    <property type="evidence" value="ECO:0007669"/>
    <property type="project" value="UniProtKB-EC"/>
</dbReference>
<evidence type="ECO:0000256" key="1">
    <source>
        <dbReference type="ARBA" id="ARBA00003257"/>
    </source>
</evidence>
<evidence type="ECO:0000256" key="16">
    <source>
        <dbReference type="ARBA" id="ARBA00049551"/>
    </source>
</evidence>
<keyword evidence="12 17" id="KW-0520">NAD</keyword>
<dbReference type="Pfam" id="PF00361">
    <property type="entry name" value="Proton_antipo_M"/>
    <property type="match status" value="1"/>
</dbReference>
<dbReference type="InterPro" id="IPR001516">
    <property type="entry name" value="Proton_antipo_N"/>
</dbReference>
<evidence type="ECO:0000256" key="9">
    <source>
        <dbReference type="ARBA" id="ARBA00022967"/>
    </source>
</evidence>
<feature type="domain" description="NADH dehydrogenase subunit 5 C-terminal" evidence="20">
    <location>
        <begin position="424"/>
        <end position="624"/>
    </location>
</feature>
<feature type="transmembrane region" description="Helical" evidence="17">
    <location>
        <begin position="504"/>
        <end position="528"/>
    </location>
</feature>
<comment type="similarity">
    <text evidence="17">Belongs to the complex I subunit 5 family.</text>
</comment>
<feature type="transmembrane region" description="Helical" evidence="17">
    <location>
        <begin position="406"/>
        <end position="433"/>
    </location>
</feature>
<dbReference type="PANTHER" id="PTHR42829:SF2">
    <property type="entry name" value="NADH-UBIQUINONE OXIDOREDUCTASE CHAIN 5"/>
    <property type="match status" value="1"/>
</dbReference>
<keyword evidence="11 17" id="KW-1133">Transmembrane helix</keyword>
<evidence type="ECO:0000256" key="2">
    <source>
        <dbReference type="ARBA" id="ARBA00004448"/>
    </source>
</evidence>
<feature type="domain" description="NADH:quinone oxidoreductase/Mrp antiporter transmembrane" evidence="18">
    <location>
        <begin position="132"/>
        <end position="410"/>
    </location>
</feature>
<evidence type="ECO:0000259" key="18">
    <source>
        <dbReference type="Pfam" id="PF00361"/>
    </source>
</evidence>
<keyword evidence="14 17" id="KW-0496">Mitochondrion</keyword>
<protein>
    <recommendedName>
        <fullName evidence="4 17">NADH-ubiquinone oxidoreductase chain 5</fullName>
        <ecNumber evidence="3 17">7.1.1.2</ecNumber>
    </recommendedName>
</protein>
<keyword evidence="7 17" id="KW-0812">Transmembrane</keyword>
<evidence type="ECO:0000259" key="20">
    <source>
        <dbReference type="Pfam" id="PF06455"/>
    </source>
</evidence>
<comment type="catalytic activity">
    <reaction evidence="16 17">
        <text>a ubiquinone + NADH + 5 H(+)(in) = a ubiquinol + NAD(+) + 4 H(+)(out)</text>
        <dbReference type="Rhea" id="RHEA:29091"/>
        <dbReference type="Rhea" id="RHEA-COMP:9565"/>
        <dbReference type="Rhea" id="RHEA-COMP:9566"/>
        <dbReference type="ChEBI" id="CHEBI:15378"/>
        <dbReference type="ChEBI" id="CHEBI:16389"/>
        <dbReference type="ChEBI" id="CHEBI:17976"/>
        <dbReference type="ChEBI" id="CHEBI:57540"/>
        <dbReference type="ChEBI" id="CHEBI:57945"/>
        <dbReference type="EC" id="7.1.1.2"/>
    </reaction>
</comment>
<evidence type="ECO:0000256" key="6">
    <source>
        <dbReference type="ARBA" id="ARBA00022660"/>
    </source>
</evidence>